<dbReference type="GO" id="GO:0004553">
    <property type="term" value="F:hydrolase activity, hydrolyzing O-glycosyl compounds"/>
    <property type="evidence" value="ECO:0007669"/>
    <property type="project" value="InterPro"/>
</dbReference>
<dbReference type="Proteomes" id="UP000262699">
    <property type="component" value="Unassembled WGS sequence"/>
</dbReference>
<comment type="caution">
    <text evidence="5">The sequence shown here is derived from an EMBL/GenBank/DDBJ whole genome shotgun (WGS) entry which is preliminary data.</text>
</comment>
<reference evidence="5 6" key="1">
    <citation type="journal article" date="2018" name="Nat. Biotechnol.">
        <title>A standardized bacterial taxonomy based on genome phylogeny substantially revises the tree of life.</title>
        <authorList>
            <person name="Parks D.H."/>
            <person name="Chuvochina M."/>
            <person name="Waite D.W."/>
            <person name="Rinke C."/>
            <person name="Skarshewski A."/>
            <person name="Chaumeil P.A."/>
            <person name="Hugenholtz P."/>
        </authorList>
    </citation>
    <scope>NUCLEOTIDE SEQUENCE [LARGE SCALE GENOMIC DNA]</scope>
    <source>
        <strain evidence="5">UBA9015</strain>
    </source>
</reference>
<keyword evidence="1 3" id="KW-0378">Hydrolase</keyword>
<dbReference type="EMBL" id="DOYJ01000125">
    <property type="protein sequence ID" value="HCB75406.1"/>
    <property type="molecule type" value="Genomic_DNA"/>
</dbReference>
<dbReference type="Gene3D" id="3.20.20.80">
    <property type="entry name" value="Glycosidases"/>
    <property type="match status" value="1"/>
</dbReference>
<dbReference type="PANTHER" id="PTHR34142:SF1">
    <property type="entry name" value="GLYCOSIDE HYDROLASE FAMILY 5 DOMAIN-CONTAINING PROTEIN"/>
    <property type="match status" value="1"/>
</dbReference>
<dbReference type="PANTHER" id="PTHR34142">
    <property type="entry name" value="ENDO-BETA-1,4-GLUCANASE A"/>
    <property type="match status" value="1"/>
</dbReference>
<evidence type="ECO:0000259" key="4">
    <source>
        <dbReference type="Pfam" id="PF00150"/>
    </source>
</evidence>
<comment type="similarity">
    <text evidence="3">Belongs to the glycosyl hydrolase 5 (cellulase A) family.</text>
</comment>
<keyword evidence="2 3" id="KW-0326">Glycosidase</keyword>
<dbReference type="GO" id="GO:0009251">
    <property type="term" value="P:glucan catabolic process"/>
    <property type="evidence" value="ECO:0007669"/>
    <property type="project" value="TreeGrafter"/>
</dbReference>
<accession>A0A3D0W9K1</accession>
<dbReference type="Pfam" id="PF00150">
    <property type="entry name" value="Cellulase"/>
    <property type="match status" value="1"/>
</dbReference>
<evidence type="ECO:0000313" key="6">
    <source>
        <dbReference type="Proteomes" id="UP000262699"/>
    </source>
</evidence>
<dbReference type="InterPro" id="IPR017853">
    <property type="entry name" value="GH"/>
</dbReference>
<dbReference type="SUPFAM" id="SSF51445">
    <property type="entry name" value="(Trans)glycosidases"/>
    <property type="match status" value="1"/>
</dbReference>
<dbReference type="AlphaFoldDB" id="A0A3D0W9K1"/>
<evidence type="ECO:0000313" key="5">
    <source>
        <dbReference type="EMBL" id="HCB75406.1"/>
    </source>
</evidence>
<organism evidence="5 6">
    <name type="scientific">Sphingomonas bacterium</name>
    <dbReference type="NCBI Taxonomy" id="1895847"/>
    <lineage>
        <taxon>Bacteria</taxon>
        <taxon>Pseudomonadati</taxon>
        <taxon>Pseudomonadota</taxon>
        <taxon>Alphaproteobacteria</taxon>
        <taxon>Sphingomonadales</taxon>
        <taxon>Sphingomonadaceae</taxon>
        <taxon>Sphingomonas</taxon>
    </lineage>
</organism>
<evidence type="ECO:0000256" key="1">
    <source>
        <dbReference type="ARBA" id="ARBA00022801"/>
    </source>
</evidence>
<feature type="domain" description="Glycoside hydrolase family 5" evidence="4">
    <location>
        <begin position="196"/>
        <end position="388"/>
    </location>
</feature>
<protein>
    <recommendedName>
        <fullName evidence="4">Glycoside hydrolase family 5 domain-containing protein</fullName>
    </recommendedName>
</protein>
<sequence>MRDTSQSPTPSYWQIKVTPPRPMPGDVVTYTLFSETGVSVASVAIAATGNAGDAAFTTGFHAALQAAADADPHVTYDGAGTIAVDATWTGSFSWSRQIAPGFEGTALHGVRLSAASGTSRVVAADAVALLGGVTLPATPAFLTGVNLSGGEHGSGTTIPGTYGVDYRYPARPEFNVPPTGWDIDDYRHQELFYWWQKGAGIIRLPVRWERIQRVPFGPLYDGGFAGVWNGSDSFDMARIDDIIRYAVKRGMRVIVDIHNYGRLRLPGVSNDLITPTTSPSPEAYYDLLRKLATRYLALQDWVQIDVMNEPAHGLAKEWARLARGAVQAIRSTGFMGRVLLPGIASSGGWSWLSSGNADALASIVDPAGNMDFTPHQYLNPDRSGAGSDAGTCTISSGYLLRGMIAWCREAPG</sequence>
<proteinExistence type="inferred from homology"/>
<evidence type="ECO:0000256" key="2">
    <source>
        <dbReference type="ARBA" id="ARBA00023295"/>
    </source>
</evidence>
<gene>
    <name evidence="5" type="ORF">DEP91_04420</name>
</gene>
<name>A0A3D0W9K1_9SPHN</name>
<evidence type="ECO:0000256" key="3">
    <source>
        <dbReference type="RuleBase" id="RU361153"/>
    </source>
</evidence>
<feature type="non-terminal residue" evidence="5">
    <location>
        <position position="412"/>
    </location>
</feature>
<dbReference type="InterPro" id="IPR001547">
    <property type="entry name" value="Glyco_hydro_5"/>
</dbReference>